<proteinExistence type="predicted"/>
<name>A0ABN7Z4J1_9BURK</name>
<evidence type="ECO:0000259" key="1">
    <source>
        <dbReference type="Pfam" id="PF11563"/>
    </source>
</evidence>
<reference evidence="2 3" key="1">
    <citation type="submission" date="2021-08" db="EMBL/GenBank/DDBJ databases">
        <authorList>
            <person name="Peeters C."/>
        </authorList>
    </citation>
    <scope>NUCLEOTIDE SEQUENCE [LARGE SCALE GENOMIC DNA]</scope>
    <source>
        <strain evidence="2 3">LMG 23994</strain>
    </source>
</reference>
<accession>A0ABN7Z4J1</accession>
<dbReference type="EMBL" id="CAJZAF010000028">
    <property type="protein sequence ID" value="CAG9180815.1"/>
    <property type="molecule type" value="Genomic_DNA"/>
</dbReference>
<feature type="domain" description="Globin-sensor" evidence="1">
    <location>
        <begin position="24"/>
        <end position="101"/>
    </location>
</feature>
<protein>
    <recommendedName>
        <fullName evidence="1">Globin-sensor domain-containing protein</fullName>
    </recommendedName>
</protein>
<dbReference type="InterPro" id="IPR044398">
    <property type="entry name" value="Globin-sensor_dom"/>
</dbReference>
<dbReference type="SUPFAM" id="SSF46458">
    <property type="entry name" value="Globin-like"/>
    <property type="match status" value="1"/>
</dbReference>
<comment type="caution">
    <text evidence="2">The sequence shown here is derived from an EMBL/GenBank/DDBJ whole genome shotgun (WGS) entry which is preliminary data.</text>
</comment>
<dbReference type="Proteomes" id="UP000701702">
    <property type="component" value="Unassembled WGS sequence"/>
</dbReference>
<dbReference type="Pfam" id="PF11563">
    <property type="entry name" value="Protoglobin"/>
    <property type="match status" value="1"/>
</dbReference>
<dbReference type="InterPro" id="IPR012292">
    <property type="entry name" value="Globin/Proto"/>
</dbReference>
<organism evidence="2 3">
    <name type="scientific">Cupriavidus pinatubonensis</name>
    <dbReference type="NCBI Taxonomy" id="248026"/>
    <lineage>
        <taxon>Bacteria</taxon>
        <taxon>Pseudomonadati</taxon>
        <taxon>Pseudomonadota</taxon>
        <taxon>Betaproteobacteria</taxon>
        <taxon>Burkholderiales</taxon>
        <taxon>Burkholderiaceae</taxon>
        <taxon>Cupriavidus</taxon>
    </lineage>
</organism>
<evidence type="ECO:0000313" key="3">
    <source>
        <dbReference type="Proteomes" id="UP000701702"/>
    </source>
</evidence>
<sequence>MNGDTIPGYLYGLAAVPASPFNLAEFELMKRSVLFDDEDAMSLRLSHDVLKDQVGAVLDVWYGFVASNSHLLAAFTSAPDGAPLSDYLAAVCKRFRQWIRDKAHGLRGSVSVMAHQS</sequence>
<dbReference type="Gene3D" id="1.10.490.10">
    <property type="entry name" value="Globins"/>
    <property type="match status" value="1"/>
</dbReference>
<evidence type="ECO:0000313" key="2">
    <source>
        <dbReference type="EMBL" id="CAG9180815.1"/>
    </source>
</evidence>
<gene>
    <name evidence="2" type="ORF">LMG23994_04500</name>
</gene>
<dbReference type="RefSeq" id="WP_224006083.1">
    <property type="nucleotide sequence ID" value="NZ_CAJZAF010000028.1"/>
</dbReference>
<keyword evidence="3" id="KW-1185">Reference proteome</keyword>
<dbReference type="InterPro" id="IPR009050">
    <property type="entry name" value="Globin-like_sf"/>
</dbReference>